<proteinExistence type="predicted"/>
<comment type="subcellular location">
    <subcellularLocation>
        <location evidence="1">Nucleus</location>
    </subcellularLocation>
</comment>
<dbReference type="PANTHER" id="PTHR46481:SF10">
    <property type="entry name" value="ZINC FINGER BED DOMAIN-CONTAINING PROTEIN 39"/>
    <property type="match status" value="1"/>
</dbReference>
<dbReference type="AlphaFoldDB" id="A0A0H2RKE4"/>
<feature type="non-terminal residue" evidence="6">
    <location>
        <position position="1"/>
    </location>
</feature>
<gene>
    <name evidence="6" type="ORF">SCHPADRAFT_839604</name>
</gene>
<evidence type="ECO:0000256" key="1">
    <source>
        <dbReference type="ARBA" id="ARBA00004123"/>
    </source>
</evidence>
<reference evidence="6 7" key="1">
    <citation type="submission" date="2015-04" db="EMBL/GenBank/DDBJ databases">
        <title>Complete genome sequence of Schizopora paradoxa KUC8140, a cosmopolitan wood degrader in East Asia.</title>
        <authorList>
            <consortium name="DOE Joint Genome Institute"/>
            <person name="Min B."/>
            <person name="Park H."/>
            <person name="Jang Y."/>
            <person name="Kim J.-J."/>
            <person name="Kim K.H."/>
            <person name="Pangilinan J."/>
            <person name="Lipzen A."/>
            <person name="Riley R."/>
            <person name="Grigoriev I.V."/>
            <person name="Spatafora J.W."/>
            <person name="Choi I.-G."/>
        </authorList>
    </citation>
    <scope>NUCLEOTIDE SEQUENCE [LARGE SCALE GENOMIC DNA]</scope>
    <source>
        <strain evidence="6 7">KUC8140</strain>
    </source>
</reference>
<dbReference type="Proteomes" id="UP000053477">
    <property type="component" value="Unassembled WGS sequence"/>
</dbReference>
<keyword evidence="4" id="KW-0862">Zinc</keyword>
<dbReference type="EMBL" id="KQ086333">
    <property type="protein sequence ID" value="KLO05281.1"/>
    <property type="molecule type" value="Genomic_DNA"/>
</dbReference>
<dbReference type="InterPro" id="IPR052035">
    <property type="entry name" value="ZnF_BED_domain_contain"/>
</dbReference>
<keyword evidence="5" id="KW-0539">Nucleus</keyword>
<dbReference type="OrthoDB" id="3247971at2759"/>
<evidence type="ECO:0000256" key="2">
    <source>
        <dbReference type="ARBA" id="ARBA00022723"/>
    </source>
</evidence>
<keyword evidence="2" id="KW-0479">Metal-binding</keyword>
<evidence type="ECO:0000313" key="7">
    <source>
        <dbReference type="Proteomes" id="UP000053477"/>
    </source>
</evidence>
<sequence>NLKKHVEKCSQTVKGTIEELIPGAKYTKARMRFMLTEWVIRRHHPYAVVEDPELRAIFCMLYAKVEVPSARTISCDIHEIFDMSKLNLVTLLKVRCAYPGKVHIGLDGWMSPNVYSFFDIVMYLLRDDEPILMVLDFIK</sequence>
<dbReference type="InParanoid" id="A0A0H2RKE4"/>
<accession>A0A0H2RKE4</accession>
<dbReference type="GO" id="GO:0005634">
    <property type="term" value="C:nucleus"/>
    <property type="evidence" value="ECO:0007669"/>
    <property type="project" value="UniProtKB-SubCell"/>
</dbReference>
<organism evidence="6 7">
    <name type="scientific">Schizopora paradoxa</name>
    <dbReference type="NCBI Taxonomy" id="27342"/>
    <lineage>
        <taxon>Eukaryota</taxon>
        <taxon>Fungi</taxon>
        <taxon>Dikarya</taxon>
        <taxon>Basidiomycota</taxon>
        <taxon>Agaricomycotina</taxon>
        <taxon>Agaricomycetes</taxon>
        <taxon>Hymenochaetales</taxon>
        <taxon>Schizoporaceae</taxon>
        <taxon>Schizopora</taxon>
    </lineage>
</organism>
<dbReference type="PANTHER" id="PTHR46481">
    <property type="entry name" value="ZINC FINGER BED DOMAIN-CONTAINING PROTEIN 4"/>
    <property type="match status" value="1"/>
</dbReference>
<name>A0A0H2RKE4_9AGAM</name>
<protein>
    <submittedName>
        <fullName evidence="6">Uncharacterized protein</fullName>
    </submittedName>
</protein>
<evidence type="ECO:0000256" key="3">
    <source>
        <dbReference type="ARBA" id="ARBA00022771"/>
    </source>
</evidence>
<evidence type="ECO:0000256" key="5">
    <source>
        <dbReference type="ARBA" id="ARBA00023242"/>
    </source>
</evidence>
<keyword evidence="3" id="KW-0863">Zinc-finger</keyword>
<evidence type="ECO:0000256" key="4">
    <source>
        <dbReference type="ARBA" id="ARBA00022833"/>
    </source>
</evidence>
<dbReference type="GO" id="GO:0008270">
    <property type="term" value="F:zinc ion binding"/>
    <property type="evidence" value="ECO:0007669"/>
    <property type="project" value="UniProtKB-KW"/>
</dbReference>
<keyword evidence="7" id="KW-1185">Reference proteome</keyword>
<evidence type="ECO:0000313" key="6">
    <source>
        <dbReference type="EMBL" id="KLO05281.1"/>
    </source>
</evidence>